<feature type="binding site" evidence="4">
    <location>
        <position position="205"/>
    </location>
    <ligand>
        <name>[4Fe-4S] cluster</name>
        <dbReference type="ChEBI" id="CHEBI:49883"/>
    </ligand>
</feature>
<evidence type="ECO:0000313" key="7">
    <source>
        <dbReference type="Proteomes" id="UP000027471"/>
    </source>
</evidence>
<comment type="caution">
    <text evidence="6">The sequence shown here is derived from an EMBL/GenBank/DDBJ whole genome shotgun (WGS) entry which is preliminary data.</text>
</comment>
<organism evidence="6 7">
    <name type="scientific">Thioclava indica</name>
    <dbReference type="NCBI Taxonomy" id="1353528"/>
    <lineage>
        <taxon>Bacteria</taxon>
        <taxon>Pseudomonadati</taxon>
        <taxon>Pseudomonadota</taxon>
        <taxon>Alphaproteobacteria</taxon>
        <taxon>Rhodobacterales</taxon>
        <taxon>Paracoccaceae</taxon>
        <taxon>Thioclava</taxon>
    </lineage>
</organism>
<keyword evidence="7" id="KW-1185">Reference proteome</keyword>
<accession>A0A074JUZ8</accession>
<reference evidence="6 7" key="1">
    <citation type="journal article" date="2015" name="Antonie Van Leeuwenhoek">
        <title>Thioclava indica sp. nov., isolated from surface seawater of the Indian Ocean.</title>
        <authorList>
            <person name="Liu Y."/>
            <person name="Lai Q."/>
            <person name="Du J."/>
            <person name="Xu H."/>
            <person name="Jiang L."/>
            <person name="Shao Z."/>
        </authorList>
    </citation>
    <scope>NUCLEOTIDE SEQUENCE [LARGE SCALE GENOMIC DNA]</scope>
    <source>
        <strain evidence="6 7">DT23-4</strain>
    </source>
</reference>
<dbReference type="EMBL" id="AUNB01000001">
    <property type="protein sequence ID" value="KEO61516.1"/>
    <property type="molecule type" value="Genomic_DNA"/>
</dbReference>
<keyword evidence="4" id="KW-0479">Metal-binding</keyword>
<dbReference type="GO" id="GO:0019379">
    <property type="term" value="P:sulfate assimilation, phosphoadenylyl sulfate reduction by phosphoadenylyl-sulfate reductase (thioredoxin)"/>
    <property type="evidence" value="ECO:0007669"/>
    <property type="project" value="UniProtKB-UniRule"/>
</dbReference>
<dbReference type="GO" id="GO:0004604">
    <property type="term" value="F:phosphoadenylyl-sulfate reductase (thioredoxin) activity"/>
    <property type="evidence" value="ECO:0007669"/>
    <property type="project" value="UniProtKB-UniRule"/>
</dbReference>
<dbReference type="STRING" id="1353528.DT23_00690"/>
<dbReference type="AlphaFoldDB" id="A0A074JUZ8"/>
<feature type="binding site" evidence="4">
    <location>
        <position position="124"/>
    </location>
    <ligand>
        <name>[4Fe-4S] cluster</name>
        <dbReference type="ChEBI" id="CHEBI:49883"/>
    </ligand>
</feature>
<dbReference type="GO" id="GO:0051539">
    <property type="term" value="F:4 iron, 4 sulfur cluster binding"/>
    <property type="evidence" value="ECO:0007669"/>
    <property type="project" value="UniProtKB-UniRule"/>
</dbReference>
<dbReference type="EC" id="1.8.4.10" evidence="4"/>
<dbReference type="OrthoDB" id="9794018at2"/>
<comment type="subcellular location">
    <subcellularLocation>
        <location evidence="4">Cytoplasm</location>
    </subcellularLocation>
</comment>
<evidence type="ECO:0000259" key="5">
    <source>
        <dbReference type="Pfam" id="PF01507"/>
    </source>
</evidence>
<dbReference type="Pfam" id="PF01507">
    <property type="entry name" value="PAPS_reduct"/>
    <property type="match status" value="1"/>
</dbReference>
<keyword evidence="4" id="KW-0408">Iron</keyword>
<dbReference type="GO" id="GO:0046872">
    <property type="term" value="F:metal ion binding"/>
    <property type="evidence" value="ECO:0007669"/>
    <property type="project" value="UniProtKB-KW"/>
</dbReference>
<dbReference type="GO" id="GO:0070814">
    <property type="term" value="P:hydrogen sulfide biosynthetic process"/>
    <property type="evidence" value="ECO:0007669"/>
    <property type="project" value="UniProtKB-UniRule"/>
</dbReference>
<dbReference type="PANTHER" id="PTHR46509:SF1">
    <property type="entry name" value="PHOSPHOADENOSINE PHOSPHOSULFATE REDUCTASE"/>
    <property type="match status" value="1"/>
</dbReference>
<feature type="active site" description="Nucleophile; cysteine thiosulfonate intermediate" evidence="4">
    <location>
        <position position="230"/>
    </location>
</feature>
<dbReference type="InterPro" id="IPR002500">
    <property type="entry name" value="PAPS_reduct_dom"/>
</dbReference>
<comment type="cofactor">
    <cofactor evidence="4">
        <name>[4Fe-4S] cluster</name>
        <dbReference type="ChEBI" id="CHEBI:49883"/>
    </cofactor>
    <text evidence="4">Binds 1 [4Fe-4S] cluster per subunit.</text>
</comment>
<dbReference type="eggNOG" id="COG0175">
    <property type="taxonomic scope" value="Bacteria"/>
</dbReference>
<comment type="similarity">
    <text evidence="1 4">Belongs to the PAPS reductase family. CysH subfamily.</text>
</comment>
<dbReference type="PIRSF" id="PIRSF000857">
    <property type="entry name" value="PAPS_reductase"/>
    <property type="match status" value="1"/>
</dbReference>
<dbReference type="NCBIfam" id="NF002537">
    <property type="entry name" value="PRK02090.1"/>
    <property type="match status" value="1"/>
</dbReference>
<keyword evidence="4" id="KW-0963">Cytoplasm</keyword>
<proteinExistence type="inferred from homology"/>
<feature type="domain" description="Phosphoadenosine phosphosulphate reductase" evidence="5">
    <location>
        <begin position="47"/>
        <end position="211"/>
    </location>
</feature>
<dbReference type="HAMAP" id="MF_00063">
    <property type="entry name" value="CysH"/>
    <property type="match status" value="1"/>
</dbReference>
<evidence type="ECO:0000256" key="4">
    <source>
        <dbReference type="HAMAP-Rule" id="MF_00063"/>
    </source>
</evidence>
<comment type="function">
    <text evidence="4">Catalyzes the formation of sulfite from adenosine 5'-phosphosulfate (APS) using thioredoxin as an electron donor.</text>
</comment>
<dbReference type="GO" id="GO:0043866">
    <property type="term" value="F:adenylyl-sulfate reductase (thioredoxin) activity"/>
    <property type="evidence" value="ECO:0007669"/>
    <property type="project" value="UniProtKB-EC"/>
</dbReference>
<keyword evidence="2 4" id="KW-0560">Oxidoreductase</keyword>
<evidence type="ECO:0000313" key="6">
    <source>
        <dbReference type="EMBL" id="KEO61516.1"/>
    </source>
</evidence>
<protein>
    <recommendedName>
        <fullName evidence="4">Adenosine 5'-phosphosulfate reductase</fullName>
        <shortName evidence="4">APS reductase</shortName>
        <ecNumber evidence="4">1.8.4.10</ecNumber>
    </recommendedName>
    <alternativeName>
        <fullName evidence="4">5'-adenylylsulfate reductase</fullName>
    </alternativeName>
    <alternativeName>
        <fullName evidence="4">Thioredoxin-dependent 5'-adenylylsulfate reductase</fullName>
    </alternativeName>
</protein>
<evidence type="ECO:0000256" key="3">
    <source>
        <dbReference type="ARBA" id="ARBA00024327"/>
    </source>
</evidence>
<evidence type="ECO:0000256" key="1">
    <source>
        <dbReference type="ARBA" id="ARBA00009732"/>
    </source>
</evidence>
<dbReference type="InterPro" id="IPR004511">
    <property type="entry name" value="PAPS/APS_Rdtase"/>
</dbReference>
<comment type="pathway">
    <text evidence="3 4">Sulfur metabolism; hydrogen sulfide biosynthesis; sulfite from sulfate.</text>
</comment>
<dbReference type="GO" id="GO:0005737">
    <property type="term" value="C:cytoplasm"/>
    <property type="evidence" value="ECO:0007669"/>
    <property type="project" value="UniProtKB-SubCell"/>
</dbReference>
<sequence length="246" mass="26962">MRRLLESVPETRANAGAQTSAARLNVRYAQAPADEILRAALEALPGQIALVSSFGADSAVLLHLLAQIDRDVPVLMLETQMLFAETLQYQRDLSAHLGLRDVRLLTPDPDLPEDLHLSDSKMCCALRKVAPLESALGDFAGSITGRKRFQTGPRAQMPIFEADHAGRLRINPLASWTPAMLAQHIEMHDLPRHPLVARGYPSIGCAPCTRPATNSDPRAGRWADETREECGIHFAPDGRVIRRKAG</sequence>
<dbReference type="PANTHER" id="PTHR46509">
    <property type="entry name" value="PHOSPHOADENOSINE PHOSPHOSULFATE REDUCTASE"/>
    <property type="match status" value="1"/>
</dbReference>
<keyword evidence="4" id="KW-0411">Iron-sulfur</keyword>
<gene>
    <name evidence="4" type="primary">cysH</name>
    <name evidence="6" type="ORF">DT23_00690</name>
</gene>
<dbReference type="Gene3D" id="3.40.50.620">
    <property type="entry name" value="HUPs"/>
    <property type="match status" value="1"/>
</dbReference>
<feature type="binding site" evidence="4">
    <location>
        <position position="123"/>
    </location>
    <ligand>
        <name>[4Fe-4S] cluster</name>
        <dbReference type="ChEBI" id="CHEBI:49883"/>
    </ligand>
</feature>
<evidence type="ECO:0000256" key="2">
    <source>
        <dbReference type="ARBA" id="ARBA00023002"/>
    </source>
</evidence>
<dbReference type="SUPFAM" id="SSF52402">
    <property type="entry name" value="Adenine nucleotide alpha hydrolases-like"/>
    <property type="match status" value="1"/>
</dbReference>
<name>A0A074JUZ8_9RHOB</name>
<dbReference type="RefSeq" id="WP_051696944.1">
    <property type="nucleotide sequence ID" value="NZ_AUNB01000001.1"/>
</dbReference>
<feature type="binding site" evidence="4">
    <location>
        <position position="208"/>
    </location>
    <ligand>
        <name>[4Fe-4S] cluster</name>
        <dbReference type="ChEBI" id="CHEBI:49883"/>
    </ligand>
</feature>
<dbReference type="Proteomes" id="UP000027471">
    <property type="component" value="Unassembled WGS sequence"/>
</dbReference>
<comment type="catalytic activity">
    <reaction evidence="4">
        <text>[thioredoxin]-disulfide + sulfite + AMP + 2 H(+) = adenosine 5'-phosphosulfate + [thioredoxin]-dithiol</text>
        <dbReference type="Rhea" id="RHEA:21976"/>
        <dbReference type="Rhea" id="RHEA-COMP:10698"/>
        <dbReference type="Rhea" id="RHEA-COMP:10700"/>
        <dbReference type="ChEBI" id="CHEBI:15378"/>
        <dbReference type="ChEBI" id="CHEBI:17359"/>
        <dbReference type="ChEBI" id="CHEBI:29950"/>
        <dbReference type="ChEBI" id="CHEBI:50058"/>
        <dbReference type="ChEBI" id="CHEBI:58243"/>
        <dbReference type="ChEBI" id="CHEBI:456215"/>
        <dbReference type="EC" id="1.8.4.10"/>
    </reaction>
</comment>
<dbReference type="InterPro" id="IPR014729">
    <property type="entry name" value="Rossmann-like_a/b/a_fold"/>
</dbReference>